<keyword evidence="10 19" id="KW-0812">Transmembrane</keyword>
<evidence type="ECO:0000256" key="7">
    <source>
        <dbReference type="ARBA" id="ARBA00022475"/>
    </source>
</evidence>
<dbReference type="InterPro" id="IPR003805">
    <property type="entry name" value="CobS"/>
</dbReference>
<accession>A0A975JB28</accession>
<evidence type="ECO:0000256" key="13">
    <source>
        <dbReference type="ARBA" id="ARBA00023136"/>
    </source>
</evidence>
<evidence type="ECO:0000256" key="17">
    <source>
        <dbReference type="ARBA" id="ARBA00048623"/>
    </source>
</evidence>
<comment type="cofactor">
    <cofactor evidence="1 19">
        <name>Mg(2+)</name>
        <dbReference type="ChEBI" id="CHEBI:18420"/>
    </cofactor>
</comment>
<comment type="pathway">
    <text evidence="3 19">Cofactor biosynthesis; adenosylcobalamin biosynthesis; adenosylcobalamin from cob(II)yrinate a,c-diamide: step 7/7.</text>
</comment>
<dbReference type="EMBL" id="CP073581">
    <property type="protein sequence ID" value="QUJ75158.1"/>
    <property type="molecule type" value="Genomic_DNA"/>
</dbReference>
<keyword evidence="9 19" id="KW-0808">Transferase</keyword>
<comment type="function">
    <text evidence="14 19">Joins adenosylcobinamide-GDP and alpha-ribazole to generate adenosylcobalamin (Ado-cobalamin). Also synthesizes adenosylcobalamin 5'-phosphate from adenosylcobinamide-GDP and alpha-ribazole 5'-phosphate.</text>
</comment>
<dbReference type="HAMAP" id="MF_00719">
    <property type="entry name" value="CobS"/>
    <property type="match status" value="1"/>
</dbReference>
<dbReference type="GO" id="GO:0005886">
    <property type="term" value="C:plasma membrane"/>
    <property type="evidence" value="ECO:0007669"/>
    <property type="project" value="UniProtKB-SubCell"/>
</dbReference>
<organism evidence="20 21">
    <name type="scientific">Sulfitobacter albidus</name>
    <dbReference type="NCBI Taxonomy" id="2829501"/>
    <lineage>
        <taxon>Bacteria</taxon>
        <taxon>Pseudomonadati</taxon>
        <taxon>Pseudomonadota</taxon>
        <taxon>Alphaproteobacteria</taxon>
        <taxon>Rhodobacterales</taxon>
        <taxon>Roseobacteraceae</taxon>
        <taxon>Sulfitobacter</taxon>
    </lineage>
</organism>
<evidence type="ECO:0000256" key="11">
    <source>
        <dbReference type="ARBA" id="ARBA00022842"/>
    </source>
</evidence>
<evidence type="ECO:0000256" key="18">
    <source>
        <dbReference type="ARBA" id="ARBA00049504"/>
    </source>
</evidence>
<evidence type="ECO:0000256" key="8">
    <source>
        <dbReference type="ARBA" id="ARBA00022573"/>
    </source>
</evidence>
<evidence type="ECO:0000256" key="9">
    <source>
        <dbReference type="ARBA" id="ARBA00022679"/>
    </source>
</evidence>
<dbReference type="GO" id="GO:0009236">
    <property type="term" value="P:cobalamin biosynthetic process"/>
    <property type="evidence" value="ECO:0007669"/>
    <property type="project" value="UniProtKB-UniRule"/>
</dbReference>
<evidence type="ECO:0000256" key="6">
    <source>
        <dbReference type="ARBA" id="ARBA00015850"/>
    </source>
</evidence>
<evidence type="ECO:0000313" key="20">
    <source>
        <dbReference type="EMBL" id="QUJ75158.1"/>
    </source>
</evidence>
<feature type="transmembrane region" description="Helical" evidence="19">
    <location>
        <begin position="36"/>
        <end position="54"/>
    </location>
</feature>
<name>A0A975JB28_9RHOB</name>
<comment type="catalytic activity">
    <reaction evidence="17 19">
        <text>alpha-ribazole + adenosylcob(III)inamide-GDP = adenosylcob(III)alamin + GMP + H(+)</text>
        <dbReference type="Rhea" id="RHEA:16049"/>
        <dbReference type="ChEBI" id="CHEBI:10329"/>
        <dbReference type="ChEBI" id="CHEBI:15378"/>
        <dbReference type="ChEBI" id="CHEBI:18408"/>
        <dbReference type="ChEBI" id="CHEBI:58115"/>
        <dbReference type="ChEBI" id="CHEBI:60487"/>
        <dbReference type="EC" id="2.7.8.26"/>
    </reaction>
</comment>
<dbReference type="GO" id="GO:0008818">
    <property type="term" value="F:cobalamin 5'-phosphate synthase activity"/>
    <property type="evidence" value="ECO:0007669"/>
    <property type="project" value="UniProtKB-UniRule"/>
</dbReference>
<dbReference type="PANTHER" id="PTHR34148">
    <property type="entry name" value="ADENOSYLCOBINAMIDE-GDP RIBAZOLETRANSFERASE"/>
    <property type="match status" value="1"/>
</dbReference>
<dbReference type="GO" id="GO:0051073">
    <property type="term" value="F:adenosylcobinamide-GDP ribazoletransferase activity"/>
    <property type="evidence" value="ECO:0007669"/>
    <property type="project" value="UniProtKB-UniRule"/>
</dbReference>
<dbReference type="PANTHER" id="PTHR34148:SF1">
    <property type="entry name" value="ADENOSYLCOBINAMIDE-GDP RIBAZOLETRANSFERASE"/>
    <property type="match status" value="1"/>
</dbReference>
<feature type="transmembrane region" description="Helical" evidence="19">
    <location>
        <begin position="61"/>
        <end position="81"/>
    </location>
</feature>
<comment type="similarity">
    <text evidence="4 19">Belongs to the CobS family.</text>
</comment>
<evidence type="ECO:0000256" key="15">
    <source>
        <dbReference type="ARBA" id="ARBA00032605"/>
    </source>
</evidence>
<evidence type="ECO:0000256" key="2">
    <source>
        <dbReference type="ARBA" id="ARBA00004651"/>
    </source>
</evidence>
<keyword evidence="21" id="KW-1185">Reference proteome</keyword>
<evidence type="ECO:0000256" key="12">
    <source>
        <dbReference type="ARBA" id="ARBA00022989"/>
    </source>
</evidence>
<keyword evidence="13 19" id="KW-0472">Membrane</keyword>
<evidence type="ECO:0000256" key="16">
    <source>
        <dbReference type="ARBA" id="ARBA00032853"/>
    </source>
</evidence>
<keyword evidence="8 19" id="KW-0169">Cobalamin biosynthesis</keyword>
<evidence type="ECO:0000256" key="10">
    <source>
        <dbReference type="ARBA" id="ARBA00022692"/>
    </source>
</evidence>
<keyword evidence="7 19" id="KW-1003">Cell membrane</keyword>
<protein>
    <recommendedName>
        <fullName evidence="6 19">Adenosylcobinamide-GDP ribazoletransferase</fullName>
        <ecNumber evidence="5 19">2.7.8.26</ecNumber>
    </recommendedName>
    <alternativeName>
        <fullName evidence="16 19">Cobalamin synthase</fullName>
    </alternativeName>
    <alternativeName>
        <fullName evidence="15 19">Cobalamin-5'-phosphate synthase</fullName>
    </alternativeName>
</protein>
<evidence type="ECO:0000256" key="4">
    <source>
        <dbReference type="ARBA" id="ARBA00010561"/>
    </source>
</evidence>
<dbReference type="Pfam" id="PF02654">
    <property type="entry name" value="CobS"/>
    <property type="match status" value="1"/>
</dbReference>
<evidence type="ECO:0000256" key="14">
    <source>
        <dbReference type="ARBA" id="ARBA00025228"/>
    </source>
</evidence>
<feature type="transmembrane region" description="Helical" evidence="19">
    <location>
        <begin position="124"/>
        <end position="145"/>
    </location>
</feature>
<keyword evidence="12 19" id="KW-1133">Transmembrane helix</keyword>
<comment type="subcellular location">
    <subcellularLocation>
        <location evidence="2 19">Cell membrane</location>
        <topology evidence="2 19">Multi-pass membrane protein</topology>
    </subcellularLocation>
</comment>
<evidence type="ECO:0000256" key="19">
    <source>
        <dbReference type="HAMAP-Rule" id="MF_00719"/>
    </source>
</evidence>
<sequence length="246" mass="24208">MSKSDPLRHVLLAAVLLTRLPLPRLPAEAFADGARAVWAYPLVGVLVGGVGAGVGELTLSLGAGISAVATLAAMIVLTGAMHEDGLADLCDGFWGATAPARRLEIMRDSQIGTYGVLGLGLVTALRGLAIAALGGGLAVVAAAALSRGAMPALMATLPHARADGLAHSVGRPSRRTATVAFAIGGAVAIPCAGWTGMVALVVVAGVTLGLGALARHKIGGQTGDVLGAAQQLGEAAALLSLLALAA</sequence>
<evidence type="ECO:0000256" key="5">
    <source>
        <dbReference type="ARBA" id="ARBA00013200"/>
    </source>
</evidence>
<dbReference type="NCBIfam" id="TIGR00317">
    <property type="entry name" value="cobS"/>
    <property type="match status" value="1"/>
</dbReference>
<reference evidence="20" key="1">
    <citation type="submission" date="2021-04" db="EMBL/GenBank/DDBJ databases">
        <title>Complete genome sequence for Sulfitobacter sp. strain JK7-1.</title>
        <authorList>
            <person name="Park S.-J."/>
        </authorList>
    </citation>
    <scope>NUCLEOTIDE SEQUENCE</scope>
    <source>
        <strain evidence="20">JK7-1</strain>
    </source>
</reference>
<gene>
    <name evidence="19 20" type="primary">cobS</name>
    <name evidence="20" type="ORF">KDD17_08965</name>
</gene>
<evidence type="ECO:0000256" key="1">
    <source>
        <dbReference type="ARBA" id="ARBA00001946"/>
    </source>
</evidence>
<evidence type="ECO:0000313" key="21">
    <source>
        <dbReference type="Proteomes" id="UP000683291"/>
    </source>
</evidence>
<proteinExistence type="inferred from homology"/>
<dbReference type="RefSeq" id="WP_212703363.1">
    <property type="nucleotide sequence ID" value="NZ_CP073581.1"/>
</dbReference>
<evidence type="ECO:0000256" key="3">
    <source>
        <dbReference type="ARBA" id="ARBA00004663"/>
    </source>
</evidence>
<feature type="transmembrane region" description="Helical" evidence="19">
    <location>
        <begin position="180"/>
        <end position="213"/>
    </location>
</feature>
<dbReference type="AlphaFoldDB" id="A0A975JB28"/>
<comment type="catalytic activity">
    <reaction evidence="18 19">
        <text>alpha-ribazole 5'-phosphate + adenosylcob(III)inamide-GDP = adenosylcob(III)alamin 5'-phosphate + GMP + H(+)</text>
        <dbReference type="Rhea" id="RHEA:23560"/>
        <dbReference type="ChEBI" id="CHEBI:15378"/>
        <dbReference type="ChEBI" id="CHEBI:57918"/>
        <dbReference type="ChEBI" id="CHEBI:58115"/>
        <dbReference type="ChEBI" id="CHEBI:60487"/>
        <dbReference type="ChEBI" id="CHEBI:60493"/>
        <dbReference type="EC" id="2.7.8.26"/>
    </reaction>
</comment>
<keyword evidence="11 19" id="KW-0460">Magnesium</keyword>
<dbReference type="KEGG" id="sual:KDD17_08965"/>
<dbReference type="Proteomes" id="UP000683291">
    <property type="component" value="Chromosome 1"/>
</dbReference>
<dbReference type="EC" id="2.7.8.26" evidence="5 19"/>